<evidence type="ECO:0000313" key="4">
    <source>
        <dbReference type="Proteomes" id="UP000256519"/>
    </source>
</evidence>
<feature type="transmembrane region" description="Helical" evidence="1">
    <location>
        <begin position="159"/>
        <end position="179"/>
    </location>
</feature>
<feature type="transmembrane region" description="Helical" evidence="1">
    <location>
        <begin position="348"/>
        <end position="364"/>
    </location>
</feature>
<feature type="domain" description="PepSY" evidence="2">
    <location>
        <begin position="76"/>
        <end position="132"/>
    </location>
</feature>
<dbReference type="PANTHER" id="PTHR34219">
    <property type="entry name" value="IRON-REGULATED INNER MEMBRANE PROTEIN-RELATED"/>
    <property type="match status" value="1"/>
</dbReference>
<organism evidence="3 4">
    <name type="scientific">Priestia megaterium</name>
    <name type="common">Bacillus megaterium</name>
    <dbReference type="NCBI Taxonomy" id="1404"/>
    <lineage>
        <taxon>Bacteria</taxon>
        <taxon>Bacillati</taxon>
        <taxon>Bacillota</taxon>
        <taxon>Bacilli</taxon>
        <taxon>Bacillales</taxon>
        <taxon>Bacillaceae</taxon>
        <taxon>Priestia</taxon>
    </lineage>
</organism>
<feature type="transmembrane region" description="Helical" evidence="1">
    <location>
        <begin position="376"/>
        <end position="397"/>
    </location>
</feature>
<evidence type="ECO:0000256" key="1">
    <source>
        <dbReference type="SAM" id="Phobius"/>
    </source>
</evidence>
<feature type="transmembrane region" description="Helical" evidence="1">
    <location>
        <begin position="30"/>
        <end position="54"/>
    </location>
</feature>
<accession>A0A3D8WYP4</accession>
<dbReference type="InterPro" id="IPR025711">
    <property type="entry name" value="PepSY"/>
</dbReference>
<dbReference type="PANTHER" id="PTHR34219:SF1">
    <property type="entry name" value="PEPSY DOMAIN-CONTAINING PROTEIN"/>
    <property type="match status" value="1"/>
</dbReference>
<dbReference type="EMBL" id="PQWM01000027">
    <property type="protein sequence ID" value="RDZ11739.1"/>
    <property type="molecule type" value="Genomic_DNA"/>
</dbReference>
<dbReference type="InterPro" id="IPR005625">
    <property type="entry name" value="PepSY-ass_TM"/>
</dbReference>
<feature type="domain" description="PepSY" evidence="2">
    <location>
        <begin position="287"/>
        <end position="345"/>
    </location>
</feature>
<keyword evidence="1" id="KW-0812">Transmembrane</keyword>
<dbReference type="Proteomes" id="UP000256519">
    <property type="component" value="Unassembled WGS sequence"/>
</dbReference>
<sequence length="460" mass="51110">MMQEKQEETKSTNKKSTARSQGLYKTIWRWHFYAGLVFTPFLLILAVTGGMYLFKPQIEERLYHDLYHVQAQSQYVSPSAQVQAVKEKYPGADVLTYKPSDRPTRSSEVGISLKDHTYTIFVNPHNGHIVGKLDDSSRLMNQIEEFHGELMAGTAGDRIVELAACWAIVLIVTGAFLWWPRKKDKIKGVLIPRFSKGKNMLARDLHAVPAFWISAGMLFLVLTGLPWSGLWGNAFQQIATNAGVGYPPSIWVGSAPTSTVQTKDVADVPWGAETLEVPSSTAQQYTKVSLDDIVAIAREQHIHDGYTISIPQEPQGVYTLSVFSPRVQDEATIHLDQYTGAVLADYRYGNYGFIGKLIALGITLHKGTQFGFINQLMGLIICIGIAGIAISGALLWWKRKPAKNMGAPKVPEGNAMRIVTCIIVVFGILFPLVGLSLVMVWLLDFFVIKRIPALKRFLNA</sequence>
<reference evidence="3 4" key="1">
    <citation type="journal article" date="2018" name="Appl. Environ. Microbiol.">
        <title>Antimicrobial susceptibility testing and tentative epidemiological cut-off values of five Bacillus species relevant for use as animal feed additives or for plant protection.</title>
        <authorList>
            <person name="Agerso Y."/>
            <person name="Stuer-Lauridsen B."/>
            <person name="Bjerre K."/>
            <person name="Jensen M.G."/>
            <person name="Johansen E."/>
            <person name="Bennedsen M."/>
            <person name="Brockmann E."/>
            <person name="Nielsen B."/>
        </authorList>
    </citation>
    <scope>NUCLEOTIDE SEQUENCE [LARGE SCALE GENOMIC DNA]</scope>
    <source>
        <strain evidence="3 4">CHCC20162</strain>
    </source>
</reference>
<comment type="caution">
    <text evidence="3">The sequence shown here is derived from an EMBL/GenBank/DDBJ whole genome shotgun (WGS) entry which is preliminary data.</text>
</comment>
<keyword evidence="1" id="KW-0472">Membrane</keyword>
<dbReference type="RefSeq" id="WP_116076420.1">
    <property type="nucleotide sequence ID" value="NZ_CP187630.1"/>
</dbReference>
<keyword evidence="1" id="KW-1133">Transmembrane helix</keyword>
<gene>
    <name evidence="3" type="ORF">C3744_20195</name>
</gene>
<evidence type="ECO:0000259" key="2">
    <source>
        <dbReference type="Pfam" id="PF03413"/>
    </source>
</evidence>
<proteinExistence type="predicted"/>
<protein>
    <submittedName>
        <fullName evidence="3">PepSY domain-containing protein</fullName>
    </submittedName>
</protein>
<dbReference type="Pfam" id="PF03929">
    <property type="entry name" value="PepSY_TM"/>
    <property type="match status" value="1"/>
</dbReference>
<feature type="transmembrane region" description="Helical" evidence="1">
    <location>
        <begin position="417"/>
        <end position="447"/>
    </location>
</feature>
<dbReference type="AlphaFoldDB" id="A0A3D8WYP4"/>
<evidence type="ECO:0000313" key="3">
    <source>
        <dbReference type="EMBL" id="RDZ11739.1"/>
    </source>
</evidence>
<feature type="transmembrane region" description="Helical" evidence="1">
    <location>
        <begin position="200"/>
        <end position="222"/>
    </location>
</feature>
<dbReference type="Pfam" id="PF03413">
    <property type="entry name" value="PepSY"/>
    <property type="match status" value="2"/>
</dbReference>
<name>A0A3D8WYP4_PRIMG</name>